<proteinExistence type="predicted"/>
<feature type="transmembrane region" description="Helical" evidence="1">
    <location>
        <begin position="244"/>
        <end position="269"/>
    </location>
</feature>
<feature type="domain" description="DUF7702" evidence="2">
    <location>
        <begin position="87"/>
        <end position="271"/>
    </location>
</feature>
<keyword evidence="1" id="KW-0472">Membrane</keyword>
<dbReference type="PANTHER" id="PTHR42109:SF2">
    <property type="entry name" value="INTEGRAL MEMBRANE PROTEIN"/>
    <property type="match status" value="1"/>
</dbReference>
<keyword evidence="4" id="KW-1185">Reference proteome</keyword>
<name>A0A507AYZ6_9PEZI</name>
<feature type="transmembrane region" description="Helical" evidence="1">
    <location>
        <begin position="207"/>
        <end position="232"/>
    </location>
</feature>
<dbReference type="OrthoDB" id="2560628at2759"/>
<gene>
    <name evidence="3" type="ORF">E0L32_006733</name>
</gene>
<evidence type="ECO:0000313" key="4">
    <source>
        <dbReference type="Proteomes" id="UP000319257"/>
    </source>
</evidence>
<dbReference type="AlphaFoldDB" id="A0A507AYZ6"/>
<comment type="caution">
    <text evidence="3">The sequence shown here is derived from an EMBL/GenBank/DDBJ whole genome shotgun (WGS) entry which is preliminary data.</text>
</comment>
<feature type="transmembrane region" description="Helical" evidence="1">
    <location>
        <begin position="138"/>
        <end position="160"/>
    </location>
</feature>
<evidence type="ECO:0000313" key="3">
    <source>
        <dbReference type="EMBL" id="TPX12853.1"/>
    </source>
</evidence>
<dbReference type="RefSeq" id="XP_030994564.1">
    <property type="nucleotide sequence ID" value="XM_031141398.1"/>
</dbReference>
<evidence type="ECO:0000259" key="2">
    <source>
        <dbReference type="Pfam" id="PF24800"/>
    </source>
</evidence>
<dbReference type="Pfam" id="PF24800">
    <property type="entry name" value="DUF7702"/>
    <property type="match status" value="1"/>
</dbReference>
<sequence length="278" mass="30576">MASRFRLGLGVVDPDRSPLNTSFSWTPHAELLVFEQHDEPPYDRGHCADRILCANASSRPLHLPPQLEQPAAARVVQPDTLHAMQVALRLDSNPDNVGLIIAVTIMLNVGLVPLIIAAVGLIRLVLKSSADPNRRAHFLLRLIRIAFVIAMALLIASGVLEGFDATISTSRALGQAGYVIFAVIVSLLMLELAYLHTQKERLSPGSLIYVRLTLSAMPTLALRAAYGLLYMFTEAEAHPEWNPLYGSAIAFALLCLLPEYITALFYVYLGVHRIYNKV</sequence>
<organism evidence="3 4">
    <name type="scientific">Thyridium curvatum</name>
    <dbReference type="NCBI Taxonomy" id="1093900"/>
    <lineage>
        <taxon>Eukaryota</taxon>
        <taxon>Fungi</taxon>
        <taxon>Dikarya</taxon>
        <taxon>Ascomycota</taxon>
        <taxon>Pezizomycotina</taxon>
        <taxon>Sordariomycetes</taxon>
        <taxon>Sordariomycetidae</taxon>
        <taxon>Thyridiales</taxon>
        <taxon>Thyridiaceae</taxon>
        <taxon>Thyridium</taxon>
    </lineage>
</organism>
<evidence type="ECO:0000256" key="1">
    <source>
        <dbReference type="SAM" id="Phobius"/>
    </source>
</evidence>
<keyword evidence="1" id="KW-1133">Transmembrane helix</keyword>
<dbReference type="EMBL" id="SKBQ01000039">
    <property type="protein sequence ID" value="TPX12853.1"/>
    <property type="molecule type" value="Genomic_DNA"/>
</dbReference>
<dbReference type="GeneID" id="41974180"/>
<reference evidence="3 4" key="1">
    <citation type="submission" date="2019-06" db="EMBL/GenBank/DDBJ databases">
        <title>Draft genome sequence of the filamentous fungus Phialemoniopsis curvata isolated from diesel fuel.</title>
        <authorList>
            <person name="Varaljay V.A."/>
            <person name="Lyon W.J."/>
            <person name="Crouch A.L."/>
            <person name="Drake C.E."/>
            <person name="Hollomon J.M."/>
            <person name="Nadeau L.J."/>
            <person name="Nunn H.S."/>
            <person name="Stevenson B.S."/>
            <person name="Bojanowski C.L."/>
            <person name="Crookes-Goodson W.J."/>
        </authorList>
    </citation>
    <scope>NUCLEOTIDE SEQUENCE [LARGE SCALE GENOMIC DNA]</scope>
    <source>
        <strain evidence="3 4">D216</strain>
    </source>
</reference>
<protein>
    <recommendedName>
        <fullName evidence="2">DUF7702 domain-containing protein</fullName>
    </recommendedName>
</protein>
<dbReference type="Proteomes" id="UP000319257">
    <property type="component" value="Unassembled WGS sequence"/>
</dbReference>
<dbReference type="InterPro" id="IPR056119">
    <property type="entry name" value="DUF7702"/>
</dbReference>
<feature type="transmembrane region" description="Helical" evidence="1">
    <location>
        <begin position="172"/>
        <end position="195"/>
    </location>
</feature>
<keyword evidence="1" id="KW-0812">Transmembrane</keyword>
<feature type="transmembrane region" description="Helical" evidence="1">
    <location>
        <begin position="99"/>
        <end position="126"/>
    </location>
</feature>
<dbReference type="InParanoid" id="A0A507AYZ6"/>
<dbReference type="PANTHER" id="PTHR42109">
    <property type="entry name" value="UNPLACED GENOMIC SCAFFOLD UM_SCAF_CONTIG_1.265, WHOLE GENOME SHOTGUN SEQUENCE"/>
    <property type="match status" value="1"/>
</dbReference>
<accession>A0A507AYZ6</accession>